<feature type="domain" description="GIY-YIG" evidence="2">
    <location>
        <begin position="1"/>
        <end position="78"/>
    </location>
</feature>
<dbReference type="Proteomes" id="UP000009071">
    <property type="component" value="Chromosome"/>
</dbReference>
<accession>C4XM07</accession>
<name>C4XM07_SOLM1</name>
<evidence type="ECO:0000256" key="1">
    <source>
        <dbReference type="ARBA" id="ARBA00007435"/>
    </source>
</evidence>
<protein>
    <recommendedName>
        <fullName evidence="2">GIY-YIG domain-containing protein</fullName>
    </recommendedName>
</protein>
<dbReference type="HOGENOM" id="CLU_135650_0_3_7"/>
<dbReference type="RefSeq" id="WP_015862277.1">
    <property type="nucleotide sequence ID" value="NC_012796.1"/>
</dbReference>
<sequence>MSWFVYIVECSDDTLYCGITCDMDRRINEHNGLQPGGARYTRNRRPVRLVLSAIFENRSEASRAEYKIKMTRKGKKVQTLHALSELGHEKAQ</sequence>
<dbReference type="AlphaFoldDB" id="C4XM07"/>
<dbReference type="OrthoDB" id="287318at2"/>
<gene>
    <name evidence="3" type="ordered locus">DMR_36440</name>
</gene>
<proteinExistence type="inferred from homology"/>
<dbReference type="eggNOG" id="COG2827">
    <property type="taxonomic scope" value="Bacteria"/>
</dbReference>
<dbReference type="Pfam" id="PF01541">
    <property type="entry name" value="GIY-YIG"/>
    <property type="match status" value="1"/>
</dbReference>
<evidence type="ECO:0000313" key="3">
    <source>
        <dbReference type="EMBL" id="BAH77135.1"/>
    </source>
</evidence>
<dbReference type="KEGG" id="dma:DMR_36440"/>
<dbReference type="SUPFAM" id="SSF82771">
    <property type="entry name" value="GIY-YIG endonuclease"/>
    <property type="match status" value="1"/>
</dbReference>
<dbReference type="STRING" id="573370.DMR_36440"/>
<dbReference type="InterPro" id="IPR050190">
    <property type="entry name" value="UPF0213_domain"/>
</dbReference>
<dbReference type="EMBL" id="AP010904">
    <property type="protein sequence ID" value="BAH77135.1"/>
    <property type="molecule type" value="Genomic_DNA"/>
</dbReference>
<dbReference type="PANTHER" id="PTHR34477:SF1">
    <property type="entry name" value="UPF0213 PROTEIN YHBQ"/>
    <property type="match status" value="1"/>
</dbReference>
<dbReference type="InterPro" id="IPR035901">
    <property type="entry name" value="GIY-YIG_endonuc_sf"/>
</dbReference>
<evidence type="ECO:0000313" key="4">
    <source>
        <dbReference type="Proteomes" id="UP000009071"/>
    </source>
</evidence>
<dbReference type="InterPro" id="IPR000305">
    <property type="entry name" value="GIY-YIG_endonuc"/>
</dbReference>
<dbReference type="PROSITE" id="PS50164">
    <property type="entry name" value="GIY_YIG"/>
    <property type="match status" value="1"/>
</dbReference>
<dbReference type="Gene3D" id="3.40.1440.10">
    <property type="entry name" value="GIY-YIG endonuclease"/>
    <property type="match status" value="1"/>
</dbReference>
<keyword evidence="4" id="KW-1185">Reference proteome</keyword>
<dbReference type="PANTHER" id="PTHR34477">
    <property type="entry name" value="UPF0213 PROTEIN YHBQ"/>
    <property type="match status" value="1"/>
</dbReference>
<evidence type="ECO:0000259" key="2">
    <source>
        <dbReference type="PROSITE" id="PS50164"/>
    </source>
</evidence>
<reference evidence="3 4" key="1">
    <citation type="journal article" date="2009" name="Genome Res.">
        <title>Whole genome sequence of Desulfovibrio magneticus strain RS-1 revealed common gene clusters in magnetotactic bacteria.</title>
        <authorList>
            <person name="Nakazawa H."/>
            <person name="Arakaki A."/>
            <person name="Narita-Yamada S."/>
            <person name="Yashiro I."/>
            <person name="Jinno K."/>
            <person name="Aoki N."/>
            <person name="Tsuruyama A."/>
            <person name="Okamura Y."/>
            <person name="Tanikawa S."/>
            <person name="Fujita N."/>
            <person name="Takeyama H."/>
            <person name="Matsunaga T."/>
        </authorList>
    </citation>
    <scope>NUCLEOTIDE SEQUENCE [LARGE SCALE GENOMIC DNA]</scope>
    <source>
        <strain evidence="4">ATCC 700980 / DSM 13731 / RS-1</strain>
    </source>
</reference>
<comment type="similarity">
    <text evidence="1">Belongs to the UPF0213 family.</text>
</comment>
<dbReference type="CDD" id="cd10456">
    <property type="entry name" value="GIY-YIG_UPF0213"/>
    <property type="match status" value="1"/>
</dbReference>
<organism evidence="3 4">
    <name type="scientific">Solidesulfovibrio magneticus (strain ATCC 700980 / DSM 13731 / RS-1)</name>
    <name type="common">Desulfovibrio magneticus</name>
    <dbReference type="NCBI Taxonomy" id="573370"/>
    <lineage>
        <taxon>Bacteria</taxon>
        <taxon>Pseudomonadati</taxon>
        <taxon>Thermodesulfobacteriota</taxon>
        <taxon>Desulfovibrionia</taxon>
        <taxon>Desulfovibrionales</taxon>
        <taxon>Desulfovibrionaceae</taxon>
        <taxon>Solidesulfovibrio</taxon>
    </lineage>
</organism>